<comment type="similarity">
    <text evidence="7">Belongs to the binding-protein-dependent transport system permease family.</text>
</comment>
<evidence type="ECO:0000256" key="5">
    <source>
        <dbReference type="ARBA" id="ARBA00022989"/>
    </source>
</evidence>
<evidence type="ECO:0000256" key="3">
    <source>
        <dbReference type="ARBA" id="ARBA00022475"/>
    </source>
</evidence>
<organism evidence="9 10">
    <name type="scientific">Eisenbergiella tayi</name>
    <dbReference type="NCBI Taxonomy" id="1432052"/>
    <lineage>
        <taxon>Bacteria</taxon>
        <taxon>Bacillati</taxon>
        <taxon>Bacillota</taxon>
        <taxon>Clostridia</taxon>
        <taxon>Lachnospirales</taxon>
        <taxon>Lachnospiraceae</taxon>
        <taxon>Eisenbergiella</taxon>
    </lineage>
</organism>
<reference evidence="9 10" key="1">
    <citation type="submission" date="2016-07" db="EMBL/GenBank/DDBJ databases">
        <title>Characterization of isolates of Eisenbergiella tayi derived from blood cultures, using whole genome sequencing.</title>
        <authorList>
            <person name="Burdz T."/>
            <person name="Wiebe D."/>
            <person name="Huynh C."/>
            <person name="Bernard K."/>
        </authorList>
    </citation>
    <scope>NUCLEOTIDE SEQUENCE [LARGE SCALE GENOMIC DNA]</scope>
    <source>
        <strain evidence="9 10">NML 110608</strain>
    </source>
</reference>
<dbReference type="PROSITE" id="PS50928">
    <property type="entry name" value="ABC_TM1"/>
    <property type="match status" value="1"/>
</dbReference>
<feature type="transmembrane region" description="Helical" evidence="7">
    <location>
        <begin position="20"/>
        <end position="40"/>
    </location>
</feature>
<feature type="transmembrane region" description="Helical" evidence="7">
    <location>
        <begin position="268"/>
        <end position="288"/>
    </location>
</feature>
<dbReference type="CDD" id="cd06261">
    <property type="entry name" value="TM_PBP2"/>
    <property type="match status" value="1"/>
</dbReference>
<gene>
    <name evidence="9" type="primary">lacG_6</name>
    <name evidence="9" type="ORF">BEI61_03381</name>
</gene>
<evidence type="ECO:0000256" key="1">
    <source>
        <dbReference type="ARBA" id="ARBA00004651"/>
    </source>
</evidence>
<dbReference type="GO" id="GO:0005886">
    <property type="term" value="C:plasma membrane"/>
    <property type="evidence" value="ECO:0007669"/>
    <property type="project" value="UniProtKB-SubCell"/>
</dbReference>
<evidence type="ECO:0000313" key="9">
    <source>
        <dbReference type="EMBL" id="ODM07491.1"/>
    </source>
</evidence>
<protein>
    <submittedName>
        <fullName evidence="9">Lactose transport system permease protein LacG</fullName>
    </submittedName>
</protein>
<keyword evidence="5 7" id="KW-1133">Transmembrane helix</keyword>
<accession>A0A1E3AGF0</accession>
<dbReference type="PANTHER" id="PTHR43744">
    <property type="entry name" value="ABC TRANSPORTER PERMEASE PROTEIN MG189-RELATED-RELATED"/>
    <property type="match status" value="1"/>
</dbReference>
<dbReference type="RefSeq" id="WP_069153125.1">
    <property type="nucleotide sequence ID" value="NZ_MCGH01000002.1"/>
</dbReference>
<comment type="caution">
    <text evidence="9">The sequence shown here is derived from an EMBL/GenBank/DDBJ whole genome shotgun (WGS) entry which is preliminary data.</text>
</comment>
<dbReference type="Proteomes" id="UP000094067">
    <property type="component" value="Unassembled WGS sequence"/>
</dbReference>
<dbReference type="InterPro" id="IPR000515">
    <property type="entry name" value="MetI-like"/>
</dbReference>
<feature type="transmembrane region" description="Helical" evidence="7">
    <location>
        <begin position="117"/>
        <end position="136"/>
    </location>
</feature>
<comment type="subcellular location">
    <subcellularLocation>
        <location evidence="1 7">Cell membrane</location>
        <topology evidence="1 7">Multi-pass membrane protein</topology>
    </subcellularLocation>
</comment>
<evidence type="ECO:0000259" key="8">
    <source>
        <dbReference type="PROSITE" id="PS50928"/>
    </source>
</evidence>
<dbReference type="GO" id="GO:0055085">
    <property type="term" value="P:transmembrane transport"/>
    <property type="evidence" value="ECO:0007669"/>
    <property type="project" value="InterPro"/>
</dbReference>
<keyword evidence="3" id="KW-1003">Cell membrane</keyword>
<dbReference type="InterPro" id="IPR035906">
    <property type="entry name" value="MetI-like_sf"/>
</dbReference>
<dbReference type="SUPFAM" id="SSF161098">
    <property type="entry name" value="MetI-like"/>
    <property type="match status" value="1"/>
</dbReference>
<dbReference type="AlphaFoldDB" id="A0A1E3AGF0"/>
<evidence type="ECO:0000313" key="10">
    <source>
        <dbReference type="Proteomes" id="UP000094067"/>
    </source>
</evidence>
<keyword evidence="4 7" id="KW-0812">Transmembrane</keyword>
<evidence type="ECO:0000256" key="4">
    <source>
        <dbReference type="ARBA" id="ARBA00022692"/>
    </source>
</evidence>
<feature type="domain" description="ABC transmembrane type-1" evidence="8">
    <location>
        <begin position="82"/>
        <end position="282"/>
    </location>
</feature>
<dbReference type="Pfam" id="PF00528">
    <property type="entry name" value="BPD_transp_1"/>
    <property type="match status" value="1"/>
</dbReference>
<dbReference type="EMBL" id="MCGH01000002">
    <property type="protein sequence ID" value="ODM07491.1"/>
    <property type="molecule type" value="Genomic_DNA"/>
</dbReference>
<dbReference type="Gene3D" id="1.10.3720.10">
    <property type="entry name" value="MetI-like"/>
    <property type="match status" value="1"/>
</dbReference>
<proteinExistence type="inferred from homology"/>
<feature type="transmembrane region" description="Helical" evidence="7">
    <location>
        <begin position="148"/>
        <end position="169"/>
    </location>
</feature>
<dbReference type="PANTHER" id="PTHR43744:SF9">
    <property type="entry name" value="POLYGALACTURONAN_RHAMNOGALACTURONAN TRANSPORT SYSTEM PERMEASE PROTEIN YTCP"/>
    <property type="match status" value="1"/>
</dbReference>
<keyword evidence="6 7" id="KW-0472">Membrane</keyword>
<feature type="transmembrane region" description="Helical" evidence="7">
    <location>
        <begin position="190"/>
        <end position="212"/>
    </location>
</feature>
<name>A0A1E3AGF0_9FIRM</name>
<feature type="transmembrane region" description="Helical" evidence="7">
    <location>
        <begin position="81"/>
        <end position="105"/>
    </location>
</feature>
<keyword evidence="2 7" id="KW-0813">Transport</keyword>
<evidence type="ECO:0000256" key="2">
    <source>
        <dbReference type="ARBA" id="ARBA00022448"/>
    </source>
</evidence>
<evidence type="ECO:0000256" key="7">
    <source>
        <dbReference type="RuleBase" id="RU363032"/>
    </source>
</evidence>
<evidence type="ECO:0000256" key="6">
    <source>
        <dbReference type="ARBA" id="ARBA00023136"/>
    </source>
</evidence>
<sequence length="303" mass="34196">MKKLVDKGVKKKKSAGDAIADFLIYLVCLLFIILCIYPFYYIMIYSISDPNQAATGMVLLPKGFSLETFRGIFRLNDIPSAFVVSVLRSIIGTVLTIAGSSFFAYLVTNQKMFGRKFVYRFVILTMYINAGLIPWYMTMKLYGLQNSFLLYVVPGIVTAYYVILIKTYMEQLPKELEESAKIDGAGIFTIFARIIFPLSKPIIATIAVYAIVGHWNSWTDNYFLVTDARLQTLQMVLYNYLNQANRFQNMSSSALDSSAAVSMITPTSIKMCITVIVVIPIMCVYPFLQRYFVKGIMMGAVKG</sequence>